<dbReference type="InterPro" id="IPR015943">
    <property type="entry name" value="WD40/YVTN_repeat-like_dom_sf"/>
</dbReference>
<organism evidence="2 3">
    <name type="scientific">Amycolatopsis rifamycinica</name>
    <dbReference type="NCBI Taxonomy" id="287986"/>
    <lineage>
        <taxon>Bacteria</taxon>
        <taxon>Bacillati</taxon>
        <taxon>Actinomycetota</taxon>
        <taxon>Actinomycetes</taxon>
        <taxon>Pseudonocardiales</taxon>
        <taxon>Pseudonocardiaceae</taxon>
        <taxon>Amycolatopsis</taxon>
    </lineage>
</organism>
<name>A0A066UE30_9PSEU</name>
<feature type="transmembrane region" description="Helical" evidence="1">
    <location>
        <begin position="63"/>
        <end position="82"/>
    </location>
</feature>
<dbReference type="InterPro" id="IPR011044">
    <property type="entry name" value="Quino_amine_DH_bsu"/>
</dbReference>
<feature type="transmembrane region" description="Helical" evidence="1">
    <location>
        <begin position="181"/>
        <end position="204"/>
    </location>
</feature>
<feature type="transmembrane region" description="Helical" evidence="1">
    <location>
        <begin position="224"/>
        <end position="246"/>
    </location>
</feature>
<reference evidence="2 3" key="1">
    <citation type="submission" date="2014-05" db="EMBL/GenBank/DDBJ databases">
        <title>Draft genome sequence of Amycolatopsis rifamycinica DSM 46095.</title>
        <authorList>
            <person name="Lal R."/>
            <person name="Saxena A."/>
            <person name="Kumari R."/>
            <person name="Mukherjee U."/>
            <person name="Singh P."/>
            <person name="Sangwan N."/>
            <person name="Mahato N.K."/>
        </authorList>
    </citation>
    <scope>NUCLEOTIDE SEQUENCE [LARGE SCALE GENOMIC DNA]</scope>
    <source>
        <strain evidence="2 3">DSM 46095</strain>
    </source>
</reference>
<gene>
    <name evidence="2" type="ORF">DV20_09150</name>
</gene>
<accession>A0A066UE30</accession>
<dbReference type="eggNOG" id="ENOG5033DBN">
    <property type="taxonomic scope" value="Bacteria"/>
</dbReference>
<keyword evidence="3" id="KW-1185">Reference proteome</keyword>
<feature type="transmembrane region" description="Helical" evidence="1">
    <location>
        <begin position="500"/>
        <end position="519"/>
    </location>
</feature>
<proteinExistence type="predicted"/>
<dbReference type="AlphaFoldDB" id="A0A066UE30"/>
<dbReference type="STRING" id="287986.DV20_09150"/>
<evidence type="ECO:0000313" key="3">
    <source>
        <dbReference type="Proteomes" id="UP000027345"/>
    </source>
</evidence>
<dbReference type="SUPFAM" id="SSF50969">
    <property type="entry name" value="YVTN repeat-like/Quinoprotein amine dehydrogenase"/>
    <property type="match status" value="1"/>
</dbReference>
<evidence type="ECO:0000313" key="2">
    <source>
        <dbReference type="EMBL" id="KDN22414.1"/>
    </source>
</evidence>
<sequence length="795" mass="86529">MTGFDKQALIFIALRSLDGSVVARMPDSTAATWRTIQQKLPSPAFPVKDGISTPISTALLNRGPFLAVLGLIFLWMLPTLLFDRATWQRLWSFVNHRRYRSRSLPGLDIDAAVRAQLSSAMALSATQLCAAIWMLRLTFKQGMLITSVSTLGIVFIIGAIPRILHLRRVGSQRGFQVRRSVVWLTGILLGVTAVGFSVVLILLANTLSTTGAGYDVPDYQQLRFNTILEVMAIPTAIVAIAPTMLARRIAMRTLRKRRGEDPRPPILLLRSFADDGRRLRSRSSHRRALPDRLSLRRWERFEEVIAASLGAHGPVYAVGQVGERLPPPLGAVRRQFTNDEWQNRIQGLMAEASIICVTLGRSTALDWEIRRIAELGFLPKAVFVLPPTSRREHIKRLAVLAAALKLAWADLDIRPTGGWALAIRVPAVGSQPQVIRARAQEDMGYDIALDLTRLAADGVDLLNLPSLAADDRSGAPTAEVYPPGKTPIFKSLFRRKGTRLLLLLNGSAIVTLLFAFLTGEVKDTSAVITLAESSAWTAVAADPDTAHLYGIADATRLATLDFDDGKASLVCEIEAAGNLTAGGGWLFASNSFTGTLQAIDPADKRVAWTRRDLPGVRGVVATDAAVYLLLPAAREVRELDRRTGDPIASRKLDGIPWAAARSDDGVLVSILDSSSIVRVDRTLTKVTQTGSRIDATQIVSVRGTAWAYSRDRHAVFAVGGSAQVIYTRSQSPHIASNGSVLAIEGIEQTSTFWPDGTVVRNRLSTRHADSLAVTSTGDVLAMADNEVLLIRASKR</sequence>
<dbReference type="EMBL" id="JMQI01000019">
    <property type="protein sequence ID" value="KDN22414.1"/>
    <property type="molecule type" value="Genomic_DNA"/>
</dbReference>
<feature type="transmembrane region" description="Helical" evidence="1">
    <location>
        <begin position="141"/>
        <end position="160"/>
    </location>
</feature>
<keyword evidence="1" id="KW-0472">Membrane</keyword>
<comment type="caution">
    <text evidence="2">The sequence shown here is derived from an EMBL/GenBank/DDBJ whole genome shotgun (WGS) entry which is preliminary data.</text>
</comment>
<keyword evidence="1" id="KW-0812">Transmembrane</keyword>
<evidence type="ECO:0000256" key="1">
    <source>
        <dbReference type="SAM" id="Phobius"/>
    </source>
</evidence>
<dbReference type="Proteomes" id="UP000027345">
    <property type="component" value="Unassembled WGS sequence"/>
</dbReference>
<dbReference type="Gene3D" id="2.130.10.10">
    <property type="entry name" value="YVTN repeat-like/Quinoprotein amine dehydrogenase"/>
    <property type="match status" value="1"/>
</dbReference>
<protein>
    <submittedName>
        <fullName evidence="2">Uncharacterized protein</fullName>
    </submittedName>
</protein>
<keyword evidence="1" id="KW-1133">Transmembrane helix</keyword>